<dbReference type="InterPro" id="IPR012341">
    <property type="entry name" value="6hp_glycosidase-like_sf"/>
</dbReference>
<dbReference type="Pfam" id="PF14742">
    <property type="entry name" value="GDE_N_bis"/>
    <property type="match status" value="1"/>
</dbReference>
<dbReference type="RefSeq" id="WP_180990785.1">
    <property type="nucleotide sequence ID" value="NZ_LJIW01000002.1"/>
</dbReference>
<evidence type="ECO:0000259" key="2">
    <source>
        <dbReference type="Pfam" id="PF14742"/>
    </source>
</evidence>
<keyword evidence="5" id="KW-1185">Reference proteome</keyword>
<accession>A0A2J7YPM7</accession>
<protein>
    <recommendedName>
        <fullName evidence="6">Amylo-alpha-1,6-glucosidase</fullName>
    </recommendedName>
</protein>
<dbReference type="InterPro" id="IPR054491">
    <property type="entry name" value="MGH1-like_GH"/>
</dbReference>
<evidence type="ECO:0000313" key="4">
    <source>
        <dbReference type="EMBL" id="PNG89980.1"/>
    </source>
</evidence>
<reference evidence="4 5" key="1">
    <citation type="submission" date="2015-09" db="EMBL/GenBank/DDBJ databases">
        <title>Genome sequence, genome mining and natural product profiling of a biocontrol bacterium Streptomyces malaysiensis F913.</title>
        <authorList>
            <person name="Xu Y."/>
            <person name="Wei J."/>
            <person name="Xie J."/>
            <person name="Li T."/>
            <person name="Zhou Z."/>
        </authorList>
    </citation>
    <scope>NUCLEOTIDE SEQUENCE [LARGE SCALE GENOMIC DNA]</scope>
    <source>
        <strain evidence="4 5">F913</strain>
    </source>
</reference>
<name>A0A2J7YPM7_STRMQ</name>
<evidence type="ECO:0000313" key="5">
    <source>
        <dbReference type="Proteomes" id="UP000236520"/>
    </source>
</evidence>
<feature type="domain" description="Putative glycogen debranching enzyme N-terminal" evidence="2">
    <location>
        <begin position="19"/>
        <end position="197"/>
    </location>
</feature>
<dbReference type="GO" id="GO:0005975">
    <property type="term" value="P:carbohydrate metabolic process"/>
    <property type="evidence" value="ECO:0007669"/>
    <property type="project" value="InterPro"/>
</dbReference>
<organism evidence="4 5">
    <name type="scientific">Streptomyces malaysiensis</name>
    <dbReference type="NCBI Taxonomy" id="92644"/>
    <lineage>
        <taxon>Bacteria</taxon>
        <taxon>Bacillati</taxon>
        <taxon>Actinomycetota</taxon>
        <taxon>Actinomycetes</taxon>
        <taxon>Kitasatosporales</taxon>
        <taxon>Streptomycetaceae</taxon>
        <taxon>Streptomyces</taxon>
        <taxon>Streptomyces violaceusniger group</taxon>
    </lineage>
</organism>
<sequence length="661" mass="71506">MSHFRQSSLHELVTLLWAPSVCLSSGDGQIRAQGLDGFYTNDYRVLSGLEVEVADAVVEPVGCRVQGPASAVFTSRVRLDGDEGADPSVVMHRYRSVGQDGLEERLELVNYGAAPVRATVRARARTDLAPVHVVRGGRQAPHVDPRPVAGGACWAGAVQEVLLTAEPVPARMTSEDADVVLSFTVDLAPEQPAGVTLRAIARNNDPETAQRTFLSVAPRNPPVLPHRTTGAEEPRDPQRRKLLQASVRDLQRMLLADPLEPADSFLAAGSPWYFTLFGRDALWSASLLLPGARRLALGTLRTLQRRQGERHDAVAEEEPGKILHEVRRETLRLNDMVIPPLYFGTIDATMLWVRLLHSTWQAGVDEAEIEALLPSLLAALEWITAHGDSDADGFIEYRSSTRGGLANQGWKDTPDAVRWADGRRVASPLALCEVQGYAYAAATQGATLLDAFGLPGADRWRDWAARLQQRFRATFWIDDATGVYPAIALDADKRPVDGAASNMAHLLGTGLLNAREADLVARRLSRPDLDCGYGLRTLSSTSRAFNPHSYHCGSVWPHDTAIAVLGLAAEGHHAVAHSLAEGVVTAAEEFAFRLPELYAGTSAHDGEPVLAYPNACRPQAWASAGAVAMIDYLESHDSTSAGTESGDRPGLLTAVPEPRHT</sequence>
<feature type="compositionally biased region" description="Basic and acidic residues" evidence="1">
    <location>
        <begin position="229"/>
        <end position="239"/>
    </location>
</feature>
<dbReference type="Pfam" id="PF22422">
    <property type="entry name" value="MGH1-like_GH"/>
    <property type="match status" value="1"/>
</dbReference>
<evidence type="ECO:0008006" key="6">
    <source>
        <dbReference type="Google" id="ProtNLM"/>
    </source>
</evidence>
<feature type="domain" description="Mannosylglycerate hydrolase MGH1-like glycoside hydrolase" evidence="3">
    <location>
        <begin position="348"/>
        <end position="588"/>
    </location>
</feature>
<dbReference type="InterPro" id="IPR032856">
    <property type="entry name" value="GDE_N_bis"/>
</dbReference>
<dbReference type="InterPro" id="IPR008928">
    <property type="entry name" value="6-hairpin_glycosidase_sf"/>
</dbReference>
<feature type="region of interest" description="Disordered" evidence="1">
    <location>
        <begin position="217"/>
        <end position="240"/>
    </location>
</feature>
<dbReference type="Gene3D" id="1.50.10.10">
    <property type="match status" value="1"/>
</dbReference>
<proteinExistence type="predicted"/>
<gene>
    <name evidence="4" type="ORF">SMF913_25445</name>
</gene>
<dbReference type="AlphaFoldDB" id="A0A2J7YPM7"/>
<dbReference type="EMBL" id="LJIW01000002">
    <property type="protein sequence ID" value="PNG89980.1"/>
    <property type="molecule type" value="Genomic_DNA"/>
</dbReference>
<dbReference type="SUPFAM" id="SSF48208">
    <property type="entry name" value="Six-hairpin glycosidases"/>
    <property type="match status" value="1"/>
</dbReference>
<evidence type="ECO:0000259" key="3">
    <source>
        <dbReference type="Pfam" id="PF22422"/>
    </source>
</evidence>
<comment type="caution">
    <text evidence="4">The sequence shown here is derived from an EMBL/GenBank/DDBJ whole genome shotgun (WGS) entry which is preliminary data.</text>
</comment>
<feature type="region of interest" description="Disordered" evidence="1">
    <location>
        <begin position="637"/>
        <end position="661"/>
    </location>
</feature>
<dbReference type="Proteomes" id="UP000236520">
    <property type="component" value="Unassembled WGS sequence"/>
</dbReference>
<evidence type="ECO:0000256" key="1">
    <source>
        <dbReference type="SAM" id="MobiDB-lite"/>
    </source>
</evidence>